<dbReference type="Proteomes" id="UP000692954">
    <property type="component" value="Unassembled WGS sequence"/>
</dbReference>
<sequence length="92" mass="10937">MFTNNHQSYLINLKFFQTQLCCFQYKYKTSIEMLLCFNYLKLEILTVEKFLSLVTFSNQKSIIVSKVYSNIWLFLGCVLHDQVSLLFSQKCI</sequence>
<keyword evidence="2" id="KW-1185">Reference proteome</keyword>
<proteinExistence type="predicted"/>
<evidence type="ECO:0000313" key="1">
    <source>
        <dbReference type="EMBL" id="CAD8120730.1"/>
    </source>
</evidence>
<dbReference type="EMBL" id="CAJJDN010000127">
    <property type="protein sequence ID" value="CAD8120730.1"/>
    <property type="molecule type" value="Genomic_DNA"/>
</dbReference>
<comment type="caution">
    <text evidence="1">The sequence shown here is derived from an EMBL/GenBank/DDBJ whole genome shotgun (WGS) entry which is preliminary data.</text>
</comment>
<accession>A0A8S1R2C4</accession>
<protein>
    <submittedName>
        <fullName evidence="1">Uncharacterized protein</fullName>
    </submittedName>
</protein>
<dbReference type="AlphaFoldDB" id="A0A8S1R2C4"/>
<name>A0A8S1R2C4_9CILI</name>
<reference evidence="1" key="1">
    <citation type="submission" date="2021-01" db="EMBL/GenBank/DDBJ databases">
        <authorList>
            <consortium name="Genoscope - CEA"/>
            <person name="William W."/>
        </authorList>
    </citation>
    <scope>NUCLEOTIDE SEQUENCE</scope>
</reference>
<organism evidence="1 2">
    <name type="scientific">Paramecium sonneborni</name>
    <dbReference type="NCBI Taxonomy" id="65129"/>
    <lineage>
        <taxon>Eukaryota</taxon>
        <taxon>Sar</taxon>
        <taxon>Alveolata</taxon>
        <taxon>Ciliophora</taxon>
        <taxon>Intramacronucleata</taxon>
        <taxon>Oligohymenophorea</taxon>
        <taxon>Peniculida</taxon>
        <taxon>Parameciidae</taxon>
        <taxon>Paramecium</taxon>
    </lineage>
</organism>
<evidence type="ECO:0000313" key="2">
    <source>
        <dbReference type="Proteomes" id="UP000692954"/>
    </source>
</evidence>
<gene>
    <name evidence="1" type="ORF">PSON_ATCC_30995.1.T1270189</name>
</gene>